<dbReference type="PATRIC" id="fig|465820.4.peg.461"/>
<evidence type="ECO:0000313" key="1">
    <source>
        <dbReference type="EMBL" id="KTR53580.1"/>
    </source>
</evidence>
<reference evidence="1 2" key="1">
    <citation type="journal article" date="2016" name="Front. Microbiol.">
        <title>Genomic Resource of Rice Seed Associated Bacteria.</title>
        <authorList>
            <person name="Midha S."/>
            <person name="Bansal K."/>
            <person name="Sharma S."/>
            <person name="Kumar N."/>
            <person name="Patil P.P."/>
            <person name="Chaudhry V."/>
            <person name="Patil P.B."/>
        </authorList>
    </citation>
    <scope>NUCLEOTIDE SEQUENCE [LARGE SCALE GENOMIC DNA]</scope>
    <source>
        <strain evidence="1 2">NS359</strain>
    </source>
</reference>
<dbReference type="OrthoDB" id="5020373at2"/>
<dbReference type="RefSeq" id="WP_058748937.1">
    <property type="nucleotide sequence ID" value="NZ_LDRC01000012.1"/>
</dbReference>
<protein>
    <submittedName>
        <fullName evidence="1">Uncharacterized protein</fullName>
    </submittedName>
</protein>
<name>A0A147DTE1_9MICO</name>
<comment type="caution">
    <text evidence="1">The sequence shown here is derived from an EMBL/GenBank/DDBJ whole genome shotgun (WGS) entry which is preliminary data.</text>
</comment>
<organism evidence="1 2">
    <name type="scientific">Curtobacterium oceanosedimentum</name>
    <dbReference type="NCBI Taxonomy" id="465820"/>
    <lineage>
        <taxon>Bacteria</taxon>
        <taxon>Bacillati</taxon>
        <taxon>Actinomycetota</taxon>
        <taxon>Actinomycetes</taxon>
        <taxon>Micrococcales</taxon>
        <taxon>Microbacteriaceae</taxon>
        <taxon>Curtobacterium</taxon>
    </lineage>
</organism>
<dbReference type="EMBL" id="LDRC01000012">
    <property type="protein sequence ID" value="KTR53580.1"/>
    <property type="molecule type" value="Genomic_DNA"/>
</dbReference>
<dbReference type="AlphaFoldDB" id="A0A147DTE1"/>
<proteinExistence type="predicted"/>
<dbReference type="Proteomes" id="UP000072763">
    <property type="component" value="Unassembled WGS sequence"/>
</dbReference>
<gene>
    <name evidence="1" type="ORF">NS359_03055</name>
</gene>
<accession>A0A147DTE1</accession>
<sequence>MADFTAAQAAVVRIERAEEGRWDLTVISDSGVRMGHGVYLFDAASDDAEDEQAAALDFVREYGFRFESDAVVADGADAFWAPLLPLGSDGPAAG</sequence>
<evidence type="ECO:0000313" key="2">
    <source>
        <dbReference type="Proteomes" id="UP000072763"/>
    </source>
</evidence>